<dbReference type="RefSeq" id="WP_214622967.1">
    <property type="nucleotide sequence ID" value="NZ_JAHGAW010000005.1"/>
</dbReference>
<gene>
    <name evidence="2" type="ORF">KK488_09105</name>
</gene>
<sequence length="244" mass="25602">MRSPLLLAAAAALALPAVASAQPQPGAGPMIPAAGPVLHLTISESIESTPDMATINTGVQTRAMTAKEAMSQNAVQMDRLIATLIKAGIERKDIQTSGINLNPQYDYGNRTDGQNGPKFLGYEASNQLTVKVRKIDKAGDLVDAMVAAGATNINGPSFGIAEPEKLLDQARVKALKTAQDRANLYAQATGFRSARLIGISEGSDRAGPIIVSARAMSMDAAQTKIEPGQISTSISLGVQYMLER</sequence>
<dbReference type="InterPro" id="IPR007497">
    <property type="entry name" value="SIMPL/DUF541"/>
</dbReference>
<evidence type="ECO:0000256" key="1">
    <source>
        <dbReference type="SAM" id="SignalP"/>
    </source>
</evidence>
<proteinExistence type="predicted"/>
<organism evidence="2 3">
    <name type="scientific">Sphingobium nicotianae</name>
    <dbReference type="NCBI Taxonomy" id="2782607"/>
    <lineage>
        <taxon>Bacteria</taxon>
        <taxon>Pseudomonadati</taxon>
        <taxon>Pseudomonadota</taxon>
        <taxon>Alphaproteobacteria</taxon>
        <taxon>Sphingomonadales</taxon>
        <taxon>Sphingomonadaceae</taxon>
        <taxon>Sphingobium</taxon>
    </lineage>
</organism>
<dbReference type="EMBL" id="JAHGAW010000005">
    <property type="protein sequence ID" value="MBT2187101.1"/>
    <property type="molecule type" value="Genomic_DNA"/>
</dbReference>
<keyword evidence="1" id="KW-0732">Signal</keyword>
<dbReference type="AlphaFoldDB" id="A0A9X1DBW3"/>
<dbReference type="GO" id="GO:0006974">
    <property type="term" value="P:DNA damage response"/>
    <property type="evidence" value="ECO:0007669"/>
    <property type="project" value="TreeGrafter"/>
</dbReference>
<keyword evidence="3" id="KW-1185">Reference proteome</keyword>
<dbReference type="PANTHER" id="PTHR34387">
    <property type="entry name" value="SLR1258 PROTEIN"/>
    <property type="match status" value="1"/>
</dbReference>
<dbReference type="Proteomes" id="UP001138757">
    <property type="component" value="Unassembled WGS sequence"/>
</dbReference>
<name>A0A9X1DBW3_9SPHN</name>
<protein>
    <submittedName>
        <fullName evidence="2">SIMPL domain-containing protein</fullName>
    </submittedName>
</protein>
<feature type="signal peptide" evidence="1">
    <location>
        <begin position="1"/>
        <end position="21"/>
    </location>
</feature>
<dbReference type="Gene3D" id="3.30.110.170">
    <property type="entry name" value="Protein of unknown function (DUF541), domain 1"/>
    <property type="match status" value="1"/>
</dbReference>
<feature type="chain" id="PRO_5040865622" evidence="1">
    <location>
        <begin position="22"/>
        <end position="244"/>
    </location>
</feature>
<dbReference type="PANTHER" id="PTHR34387:SF1">
    <property type="entry name" value="PERIPLASMIC IMMUNOGENIC PROTEIN"/>
    <property type="match status" value="1"/>
</dbReference>
<dbReference type="InterPro" id="IPR052022">
    <property type="entry name" value="26kDa_periplasmic_antigen"/>
</dbReference>
<evidence type="ECO:0000313" key="2">
    <source>
        <dbReference type="EMBL" id="MBT2187101.1"/>
    </source>
</evidence>
<comment type="caution">
    <text evidence="2">The sequence shown here is derived from an EMBL/GenBank/DDBJ whole genome shotgun (WGS) entry which is preliminary data.</text>
</comment>
<reference evidence="2" key="1">
    <citation type="submission" date="2021-05" db="EMBL/GenBank/DDBJ databases">
        <title>Genome of Sphingobium sp. strain.</title>
        <authorList>
            <person name="Fan R."/>
        </authorList>
    </citation>
    <scope>NUCLEOTIDE SEQUENCE</scope>
    <source>
        <strain evidence="2">H33</strain>
    </source>
</reference>
<dbReference type="Pfam" id="PF04402">
    <property type="entry name" value="SIMPL"/>
    <property type="match status" value="1"/>
</dbReference>
<evidence type="ECO:0000313" key="3">
    <source>
        <dbReference type="Proteomes" id="UP001138757"/>
    </source>
</evidence>
<accession>A0A9X1DBW3</accession>
<dbReference type="Gene3D" id="3.30.70.2970">
    <property type="entry name" value="Protein of unknown function (DUF541), domain 2"/>
    <property type="match status" value="1"/>
</dbReference>